<feature type="region of interest" description="Disordered" evidence="1">
    <location>
        <begin position="1"/>
        <end position="23"/>
    </location>
</feature>
<name>A0A1Q9LHC1_9PSEU</name>
<feature type="region of interest" description="Disordered" evidence="1">
    <location>
        <begin position="56"/>
        <end position="96"/>
    </location>
</feature>
<evidence type="ECO:0000256" key="1">
    <source>
        <dbReference type="SAM" id="MobiDB-lite"/>
    </source>
</evidence>
<accession>A0A1Q9LHC1</accession>
<comment type="caution">
    <text evidence="4">The sequence shown here is derived from an EMBL/GenBank/DDBJ whole genome shotgun (WGS) entry which is preliminary data.</text>
</comment>
<feature type="compositionally biased region" description="Basic and acidic residues" evidence="1">
    <location>
        <begin position="1"/>
        <end position="11"/>
    </location>
</feature>
<evidence type="ECO:0000259" key="3">
    <source>
        <dbReference type="Pfam" id="PF26056"/>
    </source>
</evidence>
<feature type="region of interest" description="Disordered" evidence="1">
    <location>
        <begin position="251"/>
        <end position="273"/>
    </location>
</feature>
<reference evidence="4 5" key="1">
    <citation type="submission" date="2016-10" db="EMBL/GenBank/DDBJ databases">
        <title>The Draft Genome Sequence of Actinokineospora bangkokensis 44EHWT reveals the biosynthetic pathway of antifungal compounds Thailandins with unusual extender unit butylmalonyl-CoA.</title>
        <authorList>
            <person name="Greule A."/>
            <person name="Intra B."/>
            <person name="Flemming S."/>
            <person name="Rommel M.G."/>
            <person name="Panbangred W."/>
            <person name="Bechthold A."/>
        </authorList>
    </citation>
    <scope>NUCLEOTIDE SEQUENCE [LARGE SCALE GENOMIC DNA]</scope>
    <source>
        <strain evidence="4 5">44EHW</strain>
    </source>
</reference>
<evidence type="ECO:0000256" key="2">
    <source>
        <dbReference type="SAM" id="Phobius"/>
    </source>
</evidence>
<feature type="transmembrane region" description="Helical" evidence="2">
    <location>
        <begin position="27"/>
        <end position="49"/>
    </location>
</feature>
<proteinExistence type="predicted"/>
<dbReference type="Proteomes" id="UP000186040">
    <property type="component" value="Unassembled WGS sequence"/>
</dbReference>
<dbReference type="STRING" id="1193682.BJP25_00965"/>
<keyword evidence="2" id="KW-1133">Transmembrane helix</keyword>
<keyword evidence="2" id="KW-0472">Membrane</keyword>
<protein>
    <recommendedName>
        <fullName evidence="3">DUF8017 domain-containing protein</fullName>
    </recommendedName>
</protein>
<feature type="compositionally biased region" description="Low complexity" evidence="1">
    <location>
        <begin position="59"/>
        <end position="87"/>
    </location>
</feature>
<dbReference type="OrthoDB" id="3692364at2"/>
<keyword evidence="2" id="KW-0812">Transmembrane</keyword>
<dbReference type="EMBL" id="MKQR01000023">
    <property type="protein sequence ID" value="OLR91438.1"/>
    <property type="molecule type" value="Genomic_DNA"/>
</dbReference>
<evidence type="ECO:0000313" key="5">
    <source>
        <dbReference type="Proteomes" id="UP000186040"/>
    </source>
</evidence>
<dbReference type="RefSeq" id="WP_075976835.1">
    <property type="nucleotide sequence ID" value="NZ_MKQR01000023.1"/>
</dbReference>
<dbReference type="InterPro" id="IPR058330">
    <property type="entry name" value="DUF8017"/>
</dbReference>
<evidence type="ECO:0000313" key="4">
    <source>
        <dbReference type="EMBL" id="OLR91438.1"/>
    </source>
</evidence>
<sequence>MTGWRADREPTGAHGGWPAGDPPPSRLPAVLGILAVVVIVAAVVVIILVNRGAPAGLNTAPTPTTARPTSSSTRTTTTSARPTTSPTRGGGDDRVANPAAKISYRLPRGWTASSGGSAEVLDVEFAGVSAFAEYDCGGSGYSRAFAASAAVQNSDKRPPDARAAARAFAGAFARDYYPKGTIAGEPTVREGRIGGKSAVTLTARVATTPTDPACQASAAEVVVVAVDLDNATADRPAGLGLVVVVRDTAGGPADPAPAPTSAVTTVTGSVELG</sequence>
<dbReference type="Pfam" id="PF26056">
    <property type="entry name" value="DUF8017"/>
    <property type="match status" value="1"/>
</dbReference>
<dbReference type="AlphaFoldDB" id="A0A1Q9LHC1"/>
<gene>
    <name evidence="4" type="ORF">BJP25_00965</name>
</gene>
<organism evidence="4 5">
    <name type="scientific">Actinokineospora bangkokensis</name>
    <dbReference type="NCBI Taxonomy" id="1193682"/>
    <lineage>
        <taxon>Bacteria</taxon>
        <taxon>Bacillati</taxon>
        <taxon>Actinomycetota</taxon>
        <taxon>Actinomycetes</taxon>
        <taxon>Pseudonocardiales</taxon>
        <taxon>Pseudonocardiaceae</taxon>
        <taxon>Actinokineospora</taxon>
    </lineage>
</organism>
<keyword evidence="5" id="KW-1185">Reference proteome</keyword>
<feature type="domain" description="DUF8017" evidence="3">
    <location>
        <begin position="94"/>
        <end position="270"/>
    </location>
</feature>